<evidence type="ECO:0000313" key="2">
    <source>
        <dbReference type="Proteomes" id="UP000183954"/>
    </source>
</evidence>
<reference evidence="2" key="1">
    <citation type="submission" date="2016-11" db="EMBL/GenBank/DDBJ databases">
        <authorList>
            <person name="Varghese N."/>
            <person name="Submissions S."/>
        </authorList>
    </citation>
    <scope>NUCLEOTIDE SEQUENCE [LARGE SCALE GENOMIC DNA]</scope>
    <source>
        <strain evidence="2">DSM 15449</strain>
    </source>
</reference>
<sequence>MRHNDIETLPNRIVGMQRLETLFNQKGYLICQSSGERIYDFNEVVAIFLPLSPSTDNVIAVSSICAPEFVQKCISSIQ</sequence>
<evidence type="ECO:0000313" key="1">
    <source>
        <dbReference type="EMBL" id="SHH85001.1"/>
    </source>
</evidence>
<name>A0A1M5WC17_9FIRM</name>
<dbReference type="Proteomes" id="UP000183954">
    <property type="component" value="Unassembled WGS sequence"/>
</dbReference>
<organism evidence="1 2">
    <name type="scientific">Desulfosporosinus lacus DSM 15449</name>
    <dbReference type="NCBI Taxonomy" id="1121420"/>
    <lineage>
        <taxon>Bacteria</taxon>
        <taxon>Bacillati</taxon>
        <taxon>Bacillota</taxon>
        <taxon>Clostridia</taxon>
        <taxon>Eubacteriales</taxon>
        <taxon>Desulfitobacteriaceae</taxon>
        <taxon>Desulfosporosinus</taxon>
    </lineage>
</organism>
<proteinExistence type="predicted"/>
<keyword evidence="2" id="KW-1185">Reference proteome</keyword>
<dbReference type="EMBL" id="FQXJ01000005">
    <property type="protein sequence ID" value="SHH85001.1"/>
    <property type="molecule type" value="Genomic_DNA"/>
</dbReference>
<dbReference type="AlphaFoldDB" id="A0A1M5WC17"/>
<protein>
    <submittedName>
        <fullName evidence="1">Uncharacterized protein</fullName>
    </submittedName>
</protein>
<dbReference type="RefSeq" id="WP_073029105.1">
    <property type="nucleotide sequence ID" value="NZ_FQXJ01000005.1"/>
</dbReference>
<dbReference type="OrthoDB" id="1798776at2"/>
<accession>A0A1M5WC17</accession>
<gene>
    <name evidence="1" type="ORF">SAMN02746098_01548</name>
</gene>